<dbReference type="Gene3D" id="3.30.930.10">
    <property type="entry name" value="Bira Bifunctional Protein, Domain 2"/>
    <property type="match status" value="1"/>
</dbReference>
<dbReference type="InterPro" id="IPR045864">
    <property type="entry name" value="aa-tRNA-synth_II/BPL/LPL"/>
</dbReference>
<evidence type="ECO:0000256" key="7">
    <source>
        <dbReference type="ARBA" id="ARBA00022723"/>
    </source>
</evidence>
<dbReference type="FunFam" id="3.30.70.380:FF:000001">
    <property type="entry name" value="Phenylalanine--tRNA ligase beta subunit"/>
    <property type="match status" value="1"/>
</dbReference>
<comment type="similarity">
    <text evidence="2 15">Belongs to the phenylalanyl-tRNA synthetase beta subunit family. Type 1 subfamily.</text>
</comment>
<dbReference type="GO" id="GO:0005524">
    <property type="term" value="F:ATP binding"/>
    <property type="evidence" value="ECO:0007669"/>
    <property type="project" value="UniProtKB-UniRule"/>
</dbReference>
<feature type="binding site" evidence="15">
    <location>
        <position position="460"/>
    </location>
    <ligand>
        <name>Mg(2+)</name>
        <dbReference type="ChEBI" id="CHEBI:18420"/>
        <note>shared with alpha subunit</note>
    </ligand>
</feature>
<dbReference type="Gene3D" id="2.40.50.140">
    <property type="entry name" value="Nucleic acid-binding proteins"/>
    <property type="match status" value="1"/>
</dbReference>
<dbReference type="PROSITE" id="PS51447">
    <property type="entry name" value="FDX_ACB"/>
    <property type="match status" value="1"/>
</dbReference>
<dbReference type="Gene3D" id="3.30.56.10">
    <property type="match status" value="2"/>
</dbReference>
<dbReference type="SUPFAM" id="SSF50249">
    <property type="entry name" value="Nucleic acid-binding proteins"/>
    <property type="match status" value="1"/>
</dbReference>
<keyword evidence="9 15" id="KW-0067">ATP-binding</keyword>
<dbReference type="FunFam" id="2.40.50.140:FF:000045">
    <property type="entry name" value="Phenylalanine--tRNA ligase beta subunit"/>
    <property type="match status" value="1"/>
</dbReference>
<dbReference type="CDD" id="cd02796">
    <property type="entry name" value="tRNA_bind_bactPheRS"/>
    <property type="match status" value="1"/>
</dbReference>
<dbReference type="FunFam" id="3.30.56.10:FF:000002">
    <property type="entry name" value="Phenylalanine--tRNA ligase beta subunit"/>
    <property type="match status" value="1"/>
</dbReference>
<dbReference type="InterPro" id="IPR045060">
    <property type="entry name" value="Phe-tRNA-ligase_IIc_bsu"/>
</dbReference>
<dbReference type="PANTHER" id="PTHR10947">
    <property type="entry name" value="PHENYLALANYL-TRNA SYNTHETASE BETA CHAIN AND LEUCINE-RICH REPEAT-CONTAINING PROTEIN 47"/>
    <property type="match status" value="1"/>
</dbReference>
<dbReference type="SUPFAM" id="SSF56037">
    <property type="entry name" value="PheT/TilS domain"/>
    <property type="match status" value="1"/>
</dbReference>
<dbReference type="Gene3D" id="3.50.40.10">
    <property type="entry name" value="Phenylalanyl-trna Synthetase, Chain B, domain 3"/>
    <property type="match status" value="1"/>
</dbReference>
<evidence type="ECO:0000256" key="13">
    <source>
        <dbReference type="ARBA" id="ARBA00023146"/>
    </source>
</evidence>
<dbReference type="CDD" id="cd00769">
    <property type="entry name" value="PheRS_beta_core"/>
    <property type="match status" value="1"/>
</dbReference>
<feature type="domain" description="TRNA-binding" evidence="17">
    <location>
        <begin position="39"/>
        <end position="148"/>
    </location>
</feature>
<evidence type="ECO:0000259" key="19">
    <source>
        <dbReference type="PROSITE" id="PS51483"/>
    </source>
</evidence>
<dbReference type="SMART" id="SM00874">
    <property type="entry name" value="B5"/>
    <property type="match status" value="1"/>
</dbReference>
<evidence type="ECO:0000256" key="9">
    <source>
        <dbReference type="ARBA" id="ARBA00022840"/>
    </source>
</evidence>
<evidence type="ECO:0000313" key="21">
    <source>
        <dbReference type="Proteomes" id="UP001204445"/>
    </source>
</evidence>
<evidence type="ECO:0000313" key="20">
    <source>
        <dbReference type="EMBL" id="MCS3903541.1"/>
    </source>
</evidence>
<dbReference type="GO" id="GO:0006432">
    <property type="term" value="P:phenylalanyl-tRNA aminoacylation"/>
    <property type="evidence" value="ECO:0007669"/>
    <property type="project" value="UniProtKB-UniRule"/>
</dbReference>
<dbReference type="NCBIfam" id="NF045760">
    <property type="entry name" value="YtpR"/>
    <property type="match status" value="1"/>
</dbReference>
<protein>
    <recommendedName>
        <fullName evidence="15">Phenylalanine--tRNA ligase beta subunit</fullName>
        <ecNumber evidence="15">6.1.1.20</ecNumber>
    </recommendedName>
    <alternativeName>
        <fullName evidence="15">Phenylalanyl-tRNA synthetase beta subunit</fullName>
        <shortName evidence="15">PheRS</shortName>
    </alternativeName>
</protein>
<dbReference type="InterPro" id="IPR002547">
    <property type="entry name" value="tRNA-bd_dom"/>
</dbReference>
<sequence>MKISLNWLREFVDVPVGADTLAEQLSLIGLEVAAVESVHPGFAGVVVAEVEAVAPHPDADKLRVCQVNAGTGESLQIVCGAGNVTAGMKAPLIQVGGKLPDGTAIKASKLRGVASQGMLCSAVELGLADEADGLWVLPDDAQPGTQLDALLQLDDTVIEIELTPNRGDCASVLGVAREISALFDRPLQNAEPAAVTPVHDDVVPVALAAAADCPRFLGRVVRGIDPQAASPLWLQERLRRAGIRPISVAVDVTQYVMLEYGQPLHAYDLAELHGRITPRRAAVAETLILLDGQSVALDEDFLVIADEQRALGLAGVMGGADSAVADTTADVYLECAWFSPAVISGRGRRLGLQTDASYRFERGVDPQGQRRAIERATRLLIDIAGGQPGPVDESVEPSQLPTAGPVTLRRERLGRLLGLDIPDATVAGILERLGMTVAATATGWTVTPPGYRFDIAIEPDLIEEVIRIHGYDRIEAQHYPLPQVMKREPEQPANLSRPREVLVQRGYQEAITYSFGDADLQTALCGEPGLALANPITSDMSHMRLSLWPGLLQALGYNRKRQQARIRLFETGLRFFLQDNEIQQESVIAGVAYGGRYPVQWGLESRPLDFADLRNDVEALLALGSDDWQLHPASHPALHPGQSAGIFIENQMVGMLGALHPGHQKRLDLNRPAWLFEIRLDAIGRETVPKFRELSRYPSVRRDLALLVPTGVTAQAVLDCIGDNVPDVLNKLELFDVYQGEGIDSGQKSLAVGLTFQKSSSTLTDSEVDAHVDRVITALNQAFGAELRE</sequence>
<keyword evidence="5 16" id="KW-0820">tRNA-binding</keyword>
<dbReference type="AlphaFoldDB" id="A0AAE3HLX1"/>
<evidence type="ECO:0000256" key="5">
    <source>
        <dbReference type="ARBA" id="ARBA00022555"/>
    </source>
</evidence>
<dbReference type="PROSITE" id="PS50886">
    <property type="entry name" value="TRBD"/>
    <property type="match status" value="1"/>
</dbReference>
<keyword evidence="12 15" id="KW-0648">Protein biosynthesis</keyword>
<dbReference type="Proteomes" id="UP001204445">
    <property type="component" value="Unassembled WGS sequence"/>
</dbReference>
<evidence type="ECO:0000256" key="14">
    <source>
        <dbReference type="ARBA" id="ARBA00049255"/>
    </source>
</evidence>
<dbReference type="InterPro" id="IPR041616">
    <property type="entry name" value="PheRS_beta_core"/>
</dbReference>
<dbReference type="Pfam" id="PF01588">
    <property type="entry name" value="tRNA_bind"/>
    <property type="match status" value="1"/>
</dbReference>
<dbReference type="FunFam" id="3.50.40.10:FF:000001">
    <property type="entry name" value="Phenylalanine--tRNA ligase beta subunit"/>
    <property type="match status" value="1"/>
</dbReference>
<evidence type="ECO:0000256" key="2">
    <source>
        <dbReference type="ARBA" id="ARBA00008653"/>
    </source>
</evidence>
<feature type="binding site" evidence="15">
    <location>
        <position position="464"/>
    </location>
    <ligand>
        <name>Mg(2+)</name>
        <dbReference type="ChEBI" id="CHEBI:18420"/>
        <note>shared with alpha subunit</note>
    </ligand>
</feature>
<evidence type="ECO:0000256" key="12">
    <source>
        <dbReference type="ARBA" id="ARBA00022917"/>
    </source>
</evidence>
<evidence type="ECO:0000256" key="1">
    <source>
        <dbReference type="ARBA" id="ARBA00004496"/>
    </source>
</evidence>
<evidence type="ECO:0000256" key="15">
    <source>
        <dbReference type="HAMAP-Rule" id="MF_00283"/>
    </source>
</evidence>
<keyword evidence="7 15" id="KW-0479">Metal-binding</keyword>
<evidence type="ECO:0000256" key="6">
    <source>
        <dbReference type="ARBA" id="ARBA00022598"/>
    </source>
</evidence>
<evidence type="ECO:0000256" key="3">
    <source>
        <dbReference type="ARBA" id="ARBA00011209"/>
    </source>
</evidence>
<organism evidence="20 21">
    <name type="scientific">Methylohalomonas lacus</name>
    <dbReference type="NCBI Taxonomy" id="398773"/>
    <lineage>
        <taxon>Bacteria</taxon>
        <taxon>Pseudomonadati</taxon>
        <taxon>Pseudomonadota</taxon>
        <taxon>Gammaproteobacteria</taxon>
        <taxon>Methylohalomonadales</taxon>
        <taxon>Methylohalomonadaceae</taxon>
        <taxon>Methylohalomonas</taxon>
    </lineage>
</organism>
<dbReference type="HAMAP" id="MF_00283">
    <property type="entry name" value="Phe_tRNA_synth_beta1"/>
    <property type="match status" value="1"/>
</dbReference>
<evidence type="ECO:0000259" key="18">
    <source>
        <dbReference type="PROSITE" id="PS51447"/>
    </source>
</evidence>
<evidence type="ECO:0000256" key="16">
    <source>
        <dbReference type="PROSITE-ProRule" id="PRU00209"/>
    </source>
</evidence>
<comment type="cofactor">
    <cofactor evidence="15">
        <name>Mg(2+)</name>
        <dbReference type="ChEBI" id="CHEBI:18420"/>
    </cofactor>
    <text evidence="15">Binds 2 magnesium ions per tetramer.</text>
</comment>
<feature type="binding site" evidence="15">
    <location>
        <position position="454"/>
    </location>
    <ligand>
        <name>Mg(2+)</name>
        <dbReference type="ChEBI" id="CHEBI:18420"/>
        <note>shared with alpha subunit</note>
    </ligand>
</feature>
<dbReference type="Pfam" id="PF03483">
    <property type="entry name" value="B3_4"/>
    <property type="match status" value="1"/>
</dbReference>
<accession>A0AAE3HLX1</accession>
<dbReference type="Gene3D" id="3.30.70.380">
    <property type="entry name" value="Ferrodoxin-fold anticodon-binding domain"/>
    <property type="match status" value="1"/>
</dbReference>
<evidence type="ECO:0000256" key="8">
    <source>
        <dbReference type="ARBA" id="ARBA00022741"/>
    </source>
</evidence>
<gene>
    <name evidence="15" type="primary">pheT</name>
    <name evidence="20" type="ORF">J2T55_001567</name>
</gene>
<comment type="caution">
    <text evidence="20">The sequence shown here is derived from an EMBL/GenBank/DDBJ whole genome shotgun (WGS) entry which is preliminary data.</text>
</comment>
<dbReference type="InterPro" id="IPR005121">
    <property type="entry name" value="Fdx_antiC-bd"/>
</dbReference>
<comment type="subunit">
    <text evidence="3 15">Tetramer of two alpha and two beta subunits.</text>
</comment>
<keyword evidence="4 15" id="KW-0963">Cytoplasm</keyword>
<evidence type="ECO:0000259" key="17">
    <source>
        <dbReference type="PROSITE" id="PS50886"/>
    </source>
</evidence>
<dbReference type="Pfam" id="PF03147">
    <property type="entry name" value="FDX-ACB"/>
    <property type="match status" value="1"/>
</dbReference>
<feature type="domain" description="B5" evidence="19">
    <location>
        <begin position="401"/>
        <end position="476"/>
    </location>
</feature>
<comment type="catalytic activity">
    <reaction evidence="14 15">
        <text>tRNA(Phe) + L-phenylalanine + ATP = L-phenylalanyl-tRNA(Phe) + AMP + diphosphate + H(+)</text>
        <dbReference type="Rhea" id="RHEA:19413"/>
        <dbReference type="Rhea" id="RHEA-COMP:9668"/>
        <dbReference type="Rhea" id="RHEA-COMP:9699"/>
        <dbReference type="ChEBI" id="CHEBI:15378"/>
        <dbReference type="ChEBI" id="CHEBI:30616"/>
        <dbReference type="ChEBI" id="CHEBI:33019"/>
        <dbReference type="ChEBI" id="CHEBI:58095"/>
        <dbReference type="ChEBI" id="CHEBI:78442"/>
        <dbReference type="ChEBI" id="CHEBI:78531"/>
        <dbReference type="ChEBI" id="CHEBI:456215"/>
        <dbReference type="EC" id="6.1.1.20"/>
    </reaction>
</comment>
<dbReference type="SUPFAM" id="SSF55681">
    <property type="entry name" value="Class II aaRS and biotin synthetases"/>
    <property type="match status" value="1"/>
</dbReference>
<keyword evidence="10 15" id="KW-0460">Magnesium</keyword>
<dbReference type="EC" id="6.1.1.20" evidence="15"/>
<dbReference type="InterPro" id="IPR033714">
    <property type="entry name" value="tRNA_bind_bactPheRS"/>
</dbReference>
<comment type="subcellular location">
    <subcellularLocation>
        <location evidence="1 15">Cytoplasm</location>
    </subcellularLocation>
</comment>
<dbReference type="GO" id="GO:0009328">
    <property type="term" value="C:phenylalanine-tRNA ligase complex"/>
    <property type="evidence" value="ECO:0007669"/>
    <property type="project" value="TreeGrafter"/>
</dbReference>
<dbReference type="InterPro" id="IPR036690">
    <property type="entry name" value="Fdx_antiC-bd_sf"/>
</dbReference>
<dbReference type="SUPFAM" id="SSF46955">
    <property type="entry name" value="Putative DNA-binding domain"/>
    <property type="match status" value="1"/>
</dbReference>
<dbReference type="InterPro" id="IPR012340">
    <property type="entry name" value="NA-bd_OB-fold"/>
</dbReference>
<name>A0AAE3HLX1_9GAMM</name>
<dbReference type="InterPro" id="IPR009061">
    <property type="entry name" value="DNA-bd_dom_put_sf"/>
</dbReference>
<keyword evidence="8 15" id="KW-0547">Nucleotide-binding</keyword>
<feature type="domain" description="FDX-ACB" evidence="18">
    <location>
        <begin position="695"/>
        <end position="788"/>
    </location>
</feature>
<evidence type="ECO:0000256" key="4">
    <source>
        <dbReference type="ARBA" id="ARBA00022490"/>
    </source>
</evidence>
<dbReference type="InterPro" id="IPR004532">
    <property type="entry name" value="Phe-tRNA-ligase_IIc_bsu_bact"/>
</dbReference>
<dbReference type="InterPro" id="IPR005146">
    <property type="entry name" value="B3/B4_tRNA-bd"/>
</dbReference>
<dbReference type="EMBL" id="JANUCT010000009">
    <property type="protein sequence ID" value="MCS3903541.1"/>
    <property type="molecule type" value="Genomic_DNA"/>
</dbReference>
<dbReference type="PROSITE" id="PS51483">
    <property type="entry name" value="B5"/>
    <property type="match status" value="1"/>
</dbReference>
<dbReference type="GO" id="GO:0004826">
    <property type="term" value="F:phenylalanine-tRNA ligase activity"/>
    <property type="evidence" value="ECO:0007669"/>
    <property type="project" value="UniProtKB-UniRule"/>
</dbReference>
<dbReference type="SMART" id="SM00896">
    <property type="entry name" value="FDX-ACB"/>
    <property type="match status" value="1"/>
</dbReference>
<dbReference type="RefSeq" id="WP_259055379.1">
    <property type="nucleotide sequence ID" value="NZ_JANUCT010000009.1"/>
</dbReference>
<keyword evidence="6 15" id="KW-0436">Ligase</keyword>
<dbReference type="GO" id="GO:0000287">
    <property type="term" value="F:magnesium ion binding"/>
    <property type="evidence" value="ECO:0007669"/>
    <property type="project" value="UniProtKB-UniRule"/>
</dbReference>
<dbReference type="GO" id="GO:0000049">
    <property type="term" value="F:tRNA binding"/>
    <property type="evidence" value="ECO:0007669"/>
    <property type="project" value="UniProtKB-UniRule"/>
</dbReference>
<reference evidence="20" key="1">
    <citation type="submission" date="2022-08" db="EMBL/GenBank/DDBJ databases">
        <title>Genomic Encyclopedia of Type Strains, Phase III (KMG-III): the genomes of soil and plant-associated and newly described type strains.</title>
        <authorList>
            <person name="Whitman W."/>
        </authorList>
    </citation>
    <scope>NUCLEOTIDE SEQUENCE</scope>
    <source>
        <strain evidence="20">HMT 1</strain>
    </source>
</reference>
<dbReference type="Pfam" id="PF03484">
    <property type="entry name" value="B5"/>
    <property type="match status" value="1"/>
</dbReference>
<dbReference type="NCBIfam" id="TIGR00472">
    <property type="entry name" value="pheT_bact"/>
    <property type="match status" value="1"/>
</dbReference>
<evidence type="ECO:0000256" key="11">
    <source>
        <dbReference type="ARBA" id="ARBA00022884"/>
    </source>
</evidence>
<dbReference type="InterPro" id="IPR005147">
    <property type="entry name" value="tRNA_synthase_B5-dom"/>
</dbReference>
<feature type="binding site" evidence="15">
    <location>
        <position position="463"/>
    </location>
    <ligand>
        <name>Mg(2+)</name>
        <dbReference type="ChEBI" id="CHEBI:18420"/>
        <note>shared with alpha subunit</note>
    </ligand>
</feature>
<keyword evidence="13 15" id="KW-0030">Aminoacyl-tRNA synthetase</keyword>
<dbReference type="SUPFAM" id="SSF54991">
    <property type="entry name" value="Anticodon-binding domain of PheRS"/>
    <property type="match status" value="1"/>
</dbReference>
<keyword evidence="11 16" id="KW-0694">RNA-binding</keyword>
<keyword evidence="21" id="KW-1185">Reference proteome</keyword>
<dbReference type="PANTHER" id="PTHR10947:SF0">
    <property type="entry name" value="PHENYLALANINE--TRNA LIGASE BETA SUBUNIT"/>
    <property type="match status" value="1"/>
</dbReference>
<dbReference type="InterPro" id="IPR020825">
    <property type="entry name" value="Phe-tRNA_synthase-like_B3/B4"/>
</dbReference>
<dbReference type="Pfam" id="PF17759">
    <property type="entry name" value="tRNA_synthFbeta"/>
    <property type="match status" value="1"/>
</dbReference>
<dbReference type="SMART" id="SM00873">
    <property type="entry name" value="B3_4"/>
    <property type="match status" value="1"/>
</dbReference>
<evidence type="ECO:0000256" key="10">
    <source>
        <dbReference type="ARBA" id="ARBA00022842"/>
    </source>
</evidence>
<proteinExistence type="inferred from homology"/>